<organism evidence="2 3">
    <name type="scientific">Salinirubellus salinus</name>
    <dbReference type="NCBI Taxonomy" id="1364945"/>
    <lineage>
        <taxon>Archaea</taxon>
        <taxon>Methanobacteriati</taxon>
        <taxon>Methanobacteriota</taxon>
        <taxon>Stenosarchaea group</taxon>
        <taxon>Halobacteria</taxon>
        <taxon>Halobacteriales</taxon>
        <taxon>Natronomonadaceae</taxon>
        <taxon>Salinirubellus</taxon>
    </lineage>
</organism>
<dbReference type="KEGG" id="ssai:N0B31_12485"/>
<name>A0A9E7U6Z9_9EURY</name>
<keyword evidence="1" id="KW-0812">Transmembrane</keyword>
<evidence type="ECO:0000313" key="3">
    <source>
        <dbReference type="Proteomes" id="UP001057580"/>
    </source>
</evidence>
<proteinExistence type="predicted"/>
<dbReference type="RefSeq" id="WP_260591961.1">
    <property type="nucleotide sequence ID" value="NZ_CP104003.1"/>
</dbReference>
<gene>
    <name evidence="2" type="ORF">N0B31_12485</name>
</gene>
<dbReference type="Pfam" id="PF26071">
    <property type="entry name" value="DUF8028"/>
    <property type="match status" value="1"/>
</dbReference>
<keyword evidence="1" id="KW-0472">Membrane</keyword>
<dbReference type="InterPro" id="IPR058341">
    <property type="entry name" value="DUF8028"/>
</dbReference>
<dbReference type="GeneID" id="74943253"/>
<reference evidence="2" key="1">
    <citation type="submission" date="2022-09" db="EMBL/GenBank/DDBJ databases">
        <title>Diverse halophilic archaea isolated from saline environments.</title>
        <authorList>
            <person name="Cui H.-L."/>
        </authorList>
    </citation>
    <scope>NUCLEOTIDE SEQUENCE</scope>
    <source>
        <strain evidence="2">ZS-35-S2</strain>
    </source>
</reference>
<dbReference type="EMBL" id="CP104003">
    <property type="protein sequence ID" value="UWM52966.1"/>
    <property type="molecule type" value="Genomic_DNA"/>
</dbReference>
<evidence type="ECO:0000256" key="1">
    <source>
        <dbReference type="SAM" id="Phobius"/>
    </source>
</evidence>
<keyword evidence="3" id="KW-1185">Reference proteome</keyword>
<dbReference type="AlphaFoldDB" id="A0A9E7U6Z9"/>
<sequence length="82" mass="8610">MSTTTPSTLTDERTTALQDVAARAARSLRGPVQALGFWSAVLLPFASLYLLADGLAGSELAPLVALLVLNALALVVGHDHRR</sequence>
<evidence type="ECO:0000313" key="2">
    <source>
        <dbReference type="EMBL" id="UWM52966.1"/>
    </source>
</evidence>
<keyword evidence="1" id="KW-1133">Transmembrane helix</keyword>
<protein>
    <submittedName>
        <fullName evidence="2">Uncharacterized protein</fullName>
    </submittedName>
</protein>
<feature type="transmembrane region" description="Helical" evidence="1">
    <location>
        <begin position="32"/>
        <end position="52"/>
    </location>
</feature>
<feature type="transmembrane region" description="Helical" evidence="1">
    <location>
        <begin position="58"/>
        <end position="77"/>
    </location>
</feature>
<accession>A0A9E7U6Z9</accession>
<dbReference type="Proteomes" id="UP001057580">
    <property type="component" value="Chromosome"/>
</dbReference>